<dbReference type="STRING" id="43265.A0A545UL61"/>
<sequence>MLSRSSRARLDTWWTSLLEQATQLLYDPGLILQRNASITHNDFIIGFERFHKTSWNPASNEARARKPELLVTELAKELFSLSLYSVLEQSHPVEEYCFRPESYVSRAVIAGKTIVGADDGGLCKKRFQSSSWTTVHPSLIMGECNPASQNLFYDDRTEKHFPVLTIKALAQIVGEAVTRWKQQSTTERFRDGVYSYMCNGTSIRFFHLDFGTRYDDYLDAPTENAQLDLVRDHPEDTCIRISKEGHEAEPRSEATPGSEIETSRTSSESDYSVEM</sequence>
<evidence type="ECO:0000313" key="2">
    <source>
        <dbReference type="EMBL" id="TQV90194.1"/>
    </source>
</evidence>
<evidence type="ECO:0000313" key="3">
    <source>
        <dbReference type="Proteomes" id="UP000315783"/>
    </source>
</evidence>
<accession>A0A545UL61</accession>
<comment type="caution">
    <text evidence="2">The sequence shown here is derived from an EMBL/GenBank/DDBJ whole genome shotgun (WGS) entry which is preliminary data.</text>
</comment>
<name>A0A545UL61_9HYPO</name>
<dbReference type="OrthoDB" id="4646997at2759"/>
<reference evidence="2 3" key="1">
    <citation type="journal article" date="2019" name="Appl. Microbiol. Biotechnol.">
        <title>Genome sequence of Isaria javanica and comparative genome analysis insights into family S53 peptidase evolution in fungal entomopathogens.</title>
        <authorList>
            <person name="Lin R."/>
            <person name="Zhang X."/>
            <person name="Xin B."/>
            <person name="Zou M."/>
            <person name="Gao Y."/>
            <person name="Qin F."/>
            <person name="Hu Q."/>
            <person name="Xie B."/>
            <person name="Cheng X."/>
        </authorList>
    </citation>
    <scope>NUCLEOTIDE SEQUENCE [LARGE SCALE GENOMIC DNA]</scope>
    <source>
        <strain evidence="2 3">IJ1G</strain>
    </source>
</reference>
<keyword evidence="3" id="KW-1185">Reference proteome</keyword>
<evidence type="ECO:0000256" key="1">
    <source>
        <dbReference type="SAM" id="MobiDB-lite"/>
    </source>
</evidence>
<dbReference type="AlphaFoldDB" id="A0A545UL61"/>
<proteinExistence type="predicted"/>
<dbReference type="EMBL" id="SPUK01000032">
    <property type="protein sequence ID" value="TQV90194.1"/>
    <property type="molecule type" value="Genomic_DNA"/>
</dbReference>
<gene>
    <name evidence="2" type="ORF">IF1G_11145</name>
</gene>
<organism evidence="2 3">
    <name type="scientific">Cordyceps javanica</name>
    <dbReference type="NCBI Taxonomy" id="43265"/>
    <lineage>
        <taxon>Eukaryota</taxon>
        <taxon>Fungi</taxon>
        <taxon>Dikarya</taxon>
        <taxon>Ascomycota</taxon>
        <taxon>Pezizomycotina</taxon>
        <taxon>Sordariomycetes</taxon>
        <taxon>Hypocreomycetidae</taxon>
        <taxon>Hypocreales</taxon>
        <taxon>Cordycipitaceae</taxon>
        <taxon>Cordyceps</taxon>
    </lineage>
</organism>
<protein>
    <submittedName>
        <fullName evidence="2">Uncharacterized protein</fullName>
    </submittedName>
</protein>
<feature type="compositionally biased region" description="Basic and acidic residues" evidence="1">
    <location>
        <begin position="240"/>
        <end position="252"/>
    </location>
</feature>
<dbReference type="Proteomes" id="UP000315783">
    <property type="component" value="Unassembled WGS sequence"/>
</dbReference>
<feature type="compositionally biased region" description="Low complexity" evidence="1">
    <location>
        <begin position="258"/>
        <end position="269"/>
    </location>
</feature>
<feature type="region of interest" description="Disordered" evidence="1">
    <location>
        <begin position="240"/>
        <end position="275"/>
    </location>
</feature>